<evidence type="ECO:0000313" key="3">
    <source>
        <dbReference type="EMBL" id="QDP78630.1"/>
    </source>
</evidence>
<evidence type="ECO:0000256" key="2">
    <source>
        <dbReference type="SAM" id="SignalP"/>
    </source>
</evidence>
<reference evidence="3 4" key="1">
    <citation type="submission" date="2019-07" db="EMBL/GenBank/DDBJ databases">
        <title>Complete Genome Sequence and Methylome Analysis of Nocardia otitidis-caviarum NEB252.</title>
        <authorList>
            <person name="Fomenkov A."/>
            <person name="Anton B.P."/>
            <person name="Vincze T."/>
            <person name="Roberts R.J."/>
        </authorList>
    </citation>
    <scope>NUCLEOTIDE SEQUENCE [LARGE SCALE GENOMIC DNA]</scope>
    <source>
        <strain evidence="3 4">NEB252</strain>
    </source>
</reference>
<proteinExistence type="predicted"/>
<sequence length="186" mass="18912">MTRTLVLVAAAASTALALTACGSDGATDTGSAASSTASAPPSTTASVGATTAPVVKPTEPVADPTEPVAEPSTPVAEPTAPETSAAPPPRAEPCAEVDREYLITTLRMTGSPKYPLADLEQVRCSGNFASAQTTFEGSLHPVMYLFEYAEQGGNTHWRVIDLGEGLDCVNRHGVPADVGRAIGCGA</sequence>
<dbReference type="EMBL" id="CP041695">
    <property type="protein sequence ID" value="QDP78630.1"/>
    <property type="molecule type" value="Genomic_DNA"/>
</dbReference>
<feature type="chain" id="PRO_5039064177" description="Lipoprotein" evidence="2">
    <location>
        <begin position="23"/>
        <end position="186"/>
    </location>
</feature>
<accession>A0A516NIB1</accession>
<feature type="region of interest" description="Disordered" evidence="1">
    <location>
        <begin position="24"/>
        <end position="94"/>
    </location>
</feature>
<dbReference type="Proteomes" id="UP000317039">
    <property type="component" value="Chromosome"/>
</dbReference>
<evidence type="ECO:0008006" key="5">
    <source>
        <dbReference type="Google" id="ProtNLM"/>
    </source>
</evidence>
<keyword evidence="2" id="KW-0732">Signal</keyword>
<dbReference type="GeneID" id="80332262"/>
<dbReference type="PROSITE" id="PS51257">
    <property type="entry name" value="PROKAR_LIPOPROTEIN"/>
    <property type="match status" value="1"/>
</dbReference>
<feature type="compositionally biased region" description="Low complexity" evidence="1">
    <location>
        <begin position="24"/>
        <end position="55"/>
    </location>
</feature>
<dbReference type="RefSeq" id="WP_143980192.1">
    <property type="nucleotide sequence ID" value="NZ_CP041695.1"/>
</dbReference>
<dbReference type="AlphaFoldDB" id="A0A516NIB1"/>
<evidence type="ECO:0000256" key="1">
    <source>
        <dbReference type="SAM" id="MobiDB-lite"/>
    </source>
</evidence>
<protein>
    <recommendedName>
        <fullName evidence="5">Lipoprotein</fullName>
    </recommendedName>
</protein>
<name>A0A516NIB1_9NOCA</name>
<organism evidence="3 4">
    <name type="scientific">Nocardia otitidiscaviarum</name>
    <dbReference type="NCBI Taxonomy" id="1823"/>
    <lineage>
        <taxon>Bacteria</taxon>
        <taxon>Bacillati</taxon>
        <taxon>Actinomycetota</taxon>
        <taxon>Actinomycetes</taxon>
        <taxon>Mycobacteriales</taxon>
        <taxon>Nocardiaceae</taxon>
        <taxon>Nocardia</taxon>
    </lineage>
</organism>
<dbReference type="KEGG" id="nod:FOH10_07620"/>
<feature type="compositionally biased region" description="Low complexity" evidence="1">
    <location>
        <begin position="69"/>
        <end position="85"/>
    </location>
</feature>
<evidence type="ECO:0000313" key="4">
    <source>
        <dbReference type="Proteomes" id="UP000317039"/>
    </source>
</evidence>
<feature type="signal peptide" evidence="2">
    <location>
        <begin position="1"/>
        <end position="22"/>
    </location>
</feature>
<gene>
    <name evidence="3" type="ORF">FOH10_07620</name>
</gene>